<feature type="compositionally biased region" description="Basic and acidic residues" evidence="1">
    <location>
        <begin position="203"/>
        <end position="215"/>
    </location>
</feature>
<evidence type="ECO:0000256" key="1">
    <source>
        <dbReference type="SAM" id="MobiDB-lite"/>
    </source>
</evidence>
<keyword evidence="3" id="KW-1185">Reference proteome</keyword>
<protein>
    <submittedName>
        <fullName evidence="2">Uncharacterized protein</fullName>
    </submittedName>
</protein>
<feature type="region of interest" description="Disordered" evidence="1">
    <location>
        <begin position="98"/>
        <end position="144"/>
    </location>
</feature>
<reference evidence="2" key="1">
    <citation type="submission" date="2020-07" db="EMBL/GenBank/DDBJ databases">
        <authorList>
            <person name="Nieuwenhuis M."/>
            <person name="Van De Peppel L.J.J."/>
        </authorList>
    </citation>
    <scope>NUCLEOTIDE SEQUENCE</scope>
    <source>
        <strain evidence="2">AP01</strain>
        <tissue evidence="2">Mycelium</tissue>
    </source>
</reference>
<comment type="caution">
    <text evidence="2">The sequence shown here is derived from an EMBL/GenBank/DDBJ whole genome shotgun (WGS) entry which is preliminary data.</text>
</comment>
<dbReference type="AlphaFoldDB" id="A0A9P7GFW2"/>
<proteinExistence type="predicted"/>
<reference evidence="2" key="2">
    <citation type="submission" date="2021-10" db="EMBL/GenBank/DDBJ databases">
        <title>Phylogenomics reveals ancestral predisposition of the termite-cultivated fungus Termitomyces towards a domesticated lifestyle.</title>
        <authorList>
            <person name="Auxier B."/>
            <person name="Grum-Grzhimaylo A."/>
            <person name="Cardenas M.E."/>
            <person name="Lodge J.D."/>
            <person name="Laessoe T."/>
            <person name="Pedersen O."/>
            <person name="Smith M.E."/>
            <person name="Kuyper T.W."/>
            <person name="Franco-Molano E.A."/>
            <person name="Baroni T.J."/>
            <person name="Aanen D.K."/>
        </authorList>
    </citation>
    <scope>NUCLEOTIDE SEQUENCE</scope>
    <source>
        <strain evidence="2">AP01</strain>
        <tissue evidence="2">Mycelium</tissue>
    </source>
</reference>
<name>A0A9P7GFW2_9AGAR</name>
<sequence>MNVSSYLLDISHQFTQHPPSSYPAILWDYYIRYLWDYEPNSWVARIASTCRILAILVSLPIIVLALLDSTCVQDIASYGIARTLGVIDDVKASTSDTATLHQKDLSPPSIRIDGSSPSQSGSPSSKSDRKPGSAEHIDNKRPLPALSVEHDPLSYLGASQPQAFYASESDNLKLSGVGVFSPAASRPPSPILSRKTLQPEGGKSSEQEQEHDGLRMRVRKGVDVPSQ</sequence>
<evidence type="ECO:0000313" key="3">
    <source>
        <dbReference type="Proteomes" id="UP000775547"/>
    </source>
</evidence>
<accession>A0A9P7GFW2</accession>
<dbReference type="Proteomes" id="UP000775547">
    <property type="component" value="Unassembled WGS sequence"/>
</dbReference>
<dbReference type="EMBL" id="JABCKV010000002">
    <property type="protein sequence ID" value="KAG5648575.1"/>
    <property type="molecule type" value="Genomic_DNA"/>
</dbReference>
<gene>
    <name evidence="2" type="ORF">DXG03_003186</name>
</gene>
<evidence type="ECO:0000313" key="2">
    <source>
        <dbReference type="EMBL" id="KAG5648575.1"/>
    </source>
</evidence>
<dbReference type="OrthoDB" id="3363417at2759"/>
<feature type="region of interest" description="Disordered" evidence="1">
    <location>
        <begin position="178"/>
        <end position="227"/>
    </location>
</feature>
<feature type="compositionally biased region" description="Low complexity" evidence="1">
    <location>
        <begin position="113"/>
        <end position="125"/>
    </location>
</feature>
<organism evidence="2 3">
    <name type="scientific">Asterophora parasitica</name>
    <dbReference type="NCBI Taxonomy" id="117018"/>
    <lineage>
        <taxon>Eukaryota</taxon>
        <taxon>Fungi</taxon>
        <taxon>Dikarya</taxon>
        <taxon>Basidiomycota</taxon>
        <taxon>Agaricomycotina</taxon>
        <taxon>Agaricomycetes</taxon>
        <taxon>Agaricomycetidae</taxon>
        <taxon>Agaricales</taxon>
        <taxon>Tricholomatineae</taxon>
        <taxon>Lyophyllaceae</taxon>
        <taxon>Asterophora</taxon>
    </lineage>
</organism>
<feature type="compositionally biased region" description="Basic and acidic residues" evidence="1">
    <location>
        <begin position="126"/>
        <end position="141"/>
    </location>
</feature>